<sequence>MIYLTAGLVLVGAVTVLNLLLTLAVIRRLRRQESHQRPEMTSGPAVGSRLPAFTAVSVGGDEVSDVRLAGRSAALTFLSTGCPACDAAVNDLPEFAERTGMDAEQLVVVIAADDEAQAAEMAGRLTGLATVVVEGPVGGISTRYGVSATPTTVLAGADGLVTYAQAGTNPVLDRLPV</sequence>
<keyword evidence="4" id="KW-1185">Reference proteome</keyword>
<keyword evidence="1" id="KW-1133">Transmembrane helix</keyword>
<protein>
    <recommendedName>
        <fullName evidence="2">Thioredoxin domain-containing protein</fullName>
    </recommendedName>
</protein>
<keyword evidence="1" id="KW-0472">Membrane</keyword>
<gene>
    <name evidence="3" type="ORF">SRB5_30330</name>
</gene>
<evidence type="ECO:0000313" key="3">
    <source>
        <dbReference type="EMBL" id="MQY12894.1"/>
    </source>
</evidence>
<dbReference type="EMBL" id="WEGJ01000009">
    <property type="protein sequence ID" value="MQY12894.1"/>
    <property type="molecule type" value="Genomic_DNA"/>
</dbReference>
<accession>A0A7K0CJF0</accession>
<evidence type="ECO:0000313" key="4">
    <source>
        <dbReference type="Proteomes" id="UP000466345"/>
    </source>
</evidence>
<dbReference type="InterPro" id="IPR013740">
    <property type="entry name" value="Redoxin"/>
</dbReference>
<dbReference type="Proteomes" id="UP000466345">
    <property type="component" value="Unassembled WGS sequence"/>
</dbReference>
<keyword evidence="1" id="KW-0812">Transmembrane</keyword>
<comment type="caution">
    <text evidence="3">The sequence shown here is derived from an EMBL/GenBank/DDBJ whole genome shotgun (WGS) entry which is preliminary data.</text>
</comment>
<evidence type="ECO:0000256" key="1">
    <source>
        <dbReference type="SAM" id="Phobius"/>
    </source>
</evidence>
<dbReference type="RefSeq" id="WP_153452491.1">
    <property type="nucleotide sequence ID" value="NZ_WEGJ01000009.1"/>
</dbReference>
<dbReference type="SUPFAM" id="SSF52833">
    <property type="entry name" value="Thioredoxin-like"/>
    <property type="match status" value="1"/>
</dbReference>
<dbReference type="Gene3D" id="3.40.30.10">
    <property type="entry name" value="Glutaredoxin"/>
    <property type="match status" value="1"/>
</dbReference>
<dbReference type="Pfam" id="PF08534">
    <property type="entry name" value="Redoxin"/>
    <property type="match status" value="1"/>
</dbReference>
<feature type="transmembrane region" description="Helical" evidence="1">
    <location>
        <begin position="6"/>
        <end position="26"/>
    </location>
</feature>
<feature type="domain" description="Thioredoxin" evidence="2">
    <location>
        <begin position="44"/>
        <end position="177"/>
    </location>
</feature>
<dbReference type="GO" id="GO:0016491">
    <property type="term" value="F:oxidoreductase activity"/>
    <property type="evidence" value="ECO:0007669"/>
    <property type="project" value="InterPro"/>
</dbReference>
<name>A0A7K0CJF0_9ACTN</name>
<proteinExistence type="predicted"/>
<dbReference type="AlphaFoldDB" id="A0A7K0CJF0"/>
<organism evidence="3 4">
    <name type="scientific">Streptomyces smaragdinus</name>
    <dbReference type="NCBI Taxonomy" id="2585196"/>
    <lineage>
        <taxon>Bacteria</taxon>
        <taxon>Bacillati</taxon>
        <taxon>Actinomycetota</taxon>
        <taxon>Actinomycetes</taxon>
        <taxon>Kitasatosporales</taxon>
        <taxon>Streptomycetaceae</taxon>
        <taxon>Streptomyces</taxon>
    </lineage>
</organism>
<dbReference type="InterPro" id="IPR036249">
    <property type="entry name" value="Thioredoxin-like_sf"/>
</dbReference>
<dbReference type="OrthoDB" id="128449at2"/>
<evidence type="ECO:0000259" key="2">
    <source>
        <dbReference type="PROSITE" id="PS51352"/>
    </source>
</evidence>
<dbReference type="InterPro" id="IPR013766">
    <property type="entry name" value="Thioredoxin_domain"/>
</dbReference>
<dbReference type="PROSITE" id="PS51352">
    <property type="entry name" value="THIOREDOXIN_2"/>
    <property type="match status" value="1"/>
</dbReference>
<reference evidence="3 4" key="1">
    <citation type="submission" date="2019-10" db="EMBL/GenBank/DDBJ databases">
        <title>Streptomyces smaragdinus sp. nov. and Streptomyces fabii sp. nov., isolated from the gut of fungus growing-termite Macrotermes natalensis.</title>
        <authorList>
            <person name="Schwitalla J."/>
            <person name="Benndorf R."/>
            <person name="Martin K."/>
            <person name="De Beer W."/>
            <person name="Kaster A.-K."/>
            <person name="Vollmers J."/>
            <person name="Poulsen M."/>
            <person name="Beemelmanns C."/>
        </authorList>
    </citation>
    <scope>NUCLEOTIDE SEQUENCE [LARGE SCALE GENOMIC DNA]</scope>
    <source>
        <strain evidence="3 4">RB5</strain>
    </source>
</reference>